<gene>
    <name evidence="10" type="ORF">BDD16_001104</name>
</gene>
<accession>A0A7Y9QVC9</accession>
<keyword evidence="7 8" id="KW-0472">Membrane</keyword>
<organism evidence="10 11">
    <name type="scientific">Sphaerotilus montanus</name>
    <dbReference type="NCBI Taxonomy" id="522889"/>
    <lineage>
        <taxon>Bacteria</taxon>
        <taxon>Pseudomonadati</taxon>
        <taxon>Pseudomonadota</taxon>
        <taxon>Betaproteobacteria</taxon>
        <taxon>Burkholderiales</taxon>
        <taxon>Sphaerotilaceae</taxon>
        <taxon>Sphaerotilus</taxon>
    </lineage>
</organism>
<dbReference type="GO" id="GO:0016020">
    <property type="term" value="C:membrane"/>
    <property type="evidence" value="ECO:0007669"/>
    <property type="project" value="UniProtKB-SubCell"/>
</dbReference>
<dbReference type="RefSeq" id="WP_179633040.1">
    <property type="nucleotide sequence ID" value="NZ_JACCFH010000001.1"/>
</dbReference>
<dbReference type="UniPathway" id="UPA00895"/>
<feature type="transmembrane region" description="Helical" evidence="8">
    <location>
        <begin position="15"/>
        <end position="34"/>
    </location>
</feature>
<protein>
    <recommendedName>
        <fullName evidence="4">Methylamine utilization protein MauE</fullName>
    </recommendedName>
</protein>
<keyword evidence="11" id="KW-1185">Reference proteome</keyword>
<name>A0A7Y9QVC9_9BURK</name>
<feature type="transmembrane region" description="Helical" evidence="8">
    <location>
        <begin position="46"/>
        <end position="66"/>
    </location>
</feature>
<evidence type="ECO:0000313" key="11">
    <source>
        <dbReference type="Proteomes" id="UP000518288"/>
    </source>
</evidence>
<evidence type="ECO:0000256" key="7">
    <source>
        <dbReference type="ARBA" id="ARBA00023136"/>
    </source>
</evidence>
<dbReference type="InterPro" id="IPR009908">
    <property type="entry name" value="Methylamine_util_MauE"/>
</dbReference>
<evidence type="ECO:0000256" key="4">
    <source>
        <dbReference type="ARBA" id="ARBA00019078"/>
    </source>
</evidence>
<comment type="function">
    <text evidence="1">May be specifically involved in the processing, transport, and/or maturation of the MADH beta-subunit.</text>
</comment>
<keyword evidence="6 8" id="KW-1133">Transmembrane helix</keyword>
<dbReference type="Proteomes" id="UP000518288">
    <property type="component" value="Unassembled WGS sequence"/>
</dbReference>
<dbReference type="AlphaFoldDB" id="A0A7Y9QVC9"/>
<evidence type="ECO:0000313" key="10">
    <source>
        <dbReference type="EMBL" id="NYG32118.1"/>
    </source>
</evidence>
<evidence type="ECO:0000256" key="6">
    <source>
        <dbReference type="ARBA" id="ARBA00022989"/>
    </source>
</evidence>
<proteinExistence type="predicted"/>
<comment type="subcellular location">
    <subcellularLocation>
        <location evidence="2">Membrane</location>
        <topology evidence="2">Multi-pass membrane protein</topology>
    </subcellularLocation>
</comment>
<dbReference type="EMBL" id="JACCFH010000001">
    <property type="protein sequence ID" value="NYG32118.1"/>
    <property type="molecule type" value="Genomic_DNA"/>
</dbReference>
<evidence type="ECO:0000256" key="3">
    <source>
        <dbReference type="ARBA" id="ARBA00004856"/>
    </source>
</evidence>
<comment type="pathway">
    <text evidence="3">One-carbon metabolism; methylamine degradation.</text>
</comment>
<dbReference type="Pfam" id="PF07291">
    <property type="entry name" value="MauE"/>
    <property type="match status" value="1"/>
</dbReference>
<evidence type="ECO:0000256" key="2">
    <source>
        <dbReference type="ARBA" id="ARBA00004141"/>
    </source>
</evidence>
<dbReference type="GO" id="GO:0030416">
    <property type="term" value="P:methylamine metabolic process"/>
    <property type="evidence" value="ECO:0007669"/>
    <property type="project" value="InterPro"/>
</dbReference>
<evidence type="ECO:0000259" key="9">
    <source>
        <dbReference type="Pfam" id="PF07291"/>
    </source>
</evidence>
<feature type="transmembrane region" description="Helical" evidence="8">
    <location>
        <begin position="120"/>
        <end position="138"/>
    </location>
</feature>
<feature type="transmembrane region" description="Helical" evidence="8">
    <location>
        <begin position="78"/>
        <end position="99"/>
    </location>
</feature>
<reference evidence="10 11" key="1">
    <citation type="submission" date="2020-07" db="EMBL/GenBank/DDBJ databases">
        <title>Genomic Encyclopedia of Archaeal and Bacterial Type Strains, Phase II (KMG-II): from individual species to whole genera.</title>
        <authorList>
            <person name="Goeker M."/>
        </authorList>
    </citation>
    <scope>NUCLEOTIDE SEQUENCE [LARGE SCALE GENOMIC DNA]</scope>
    <source>
        <strain evidence="10 11">DSM 21226</strain>
    </source>
</reference>
<feature type="domain" description="Methylamine utilisation protein MauE" evidence="9">
    <location>
        <begin position="16"/>
        <end position="138"/>
    </location>
</feature>
<evidence type="ECO:0000256" key="1">
    <source>
        <dbReference type="ARBA" id="ARBA00003475"/>
    </source>
</evidence>
<sequence>MDTSFVSFVAALDPLVLMLATGALVILMLHASAAKLGDRDLFMQHLAAYGVPDAALGAMTWALPLAELVAALGLMTPWRALAAGLCAVLLATYAAAMAWQLAHGRRPDCGCGGGPLPLSWALVARNVVLLGLAGLAALPSGDRAITAGDIAAVVAGWLLLTLLYAAFNQVLRQAAHLDHLHRQSHQSHQSHQTLSSRSST</sequence>
<comment type="caution">
    <text evidence="10">The sequence shown here is derived from an EMBL/GenBank/DDBJ whole genome shotgun (WGS) entry which is preliminary data.</text>
</comment>
<feature type="transmembrane region" description="Helical" evidence="8">
    <location>
        <begin position="144"/>
        <end position="167"/>
    </location>
</feature>
<evidence type="ECO:0000256" key="5">
    <source>
        <dbReference type="ARBA" id="ARBA00022692"/>
    </source>
</evidence>
<evidence type="ECO:0000256" key="8">
    <source>
        <dbReference type="SAM" id="Phobius"/>
    </source>
</evidence>
<keyword evidence="5 8" id="KW-0812">Transmembrane</keyword>